<dbReference type="GO" id="GO:0005524">
    <property type="term" value="F:ATP binding"/>
    <property type="evidence" value="ECO:0007669"/>
    <property type="project" value="UniProtKB-KW"/>
</dbReference>
<gene>
    <name evidence="8" type="ORF">F3Y22_tig00113124pilonHSYRG00036</name>
</gene>
<evidence type="ECO:0000259" key="7">
    <source>
        <dbReference type="Pfam" id="PF00749"/>
    </source>
</evidence>
<evidence type="ECO:0000256" key="3">
    <source>
        <dbReference type="ARBA" id="ARBA00022840"/>
    </source>
</evidence>
<dbReference type="PANTHER" id="PTHR43311">
    <property type="entry name" value="GLUTAMATE--TRNA LIGASE"/>
    <property type="match status" value="1"/>
</dbReference>
<dbReference type="GO" id="GO:0006424">
    <property type="term" value="P:glutamyl-tRNA aminoacylation"/>
    <property type="evidence" value="ECO:0007669"/>
    <property type="project" value="TreeGrafter"/>
</dbReference>
<dbReference type="InterPro" id="IPR049940">
    <property type="entry name" value="GluQ/Sye"/>
</dbReference>
<keyword evidence="9" id="KW-1185">Reference proteome</keyword>
<keyword evidence="4 6" id="KW-0648">Protein biosynthesis</keyword>
<organism evidence="8 9">
    <name type="scientific">Hibiscus syriacus</name>
    <name type="common">Rose of Sharon</name>
    <dbReference type="NCBI Taxonomy" id="106335"/>
    <lineage>
        <taxon>Eukaryota</taxon>
        <taxon>Viridiplantae</taxon>
        <taxon>Streptophyta</taxon>
        <taxon>Embryophyta</taxon>
        <taxon>Tracheophyta</taxon>
        <taxon>Spermatophyta</taxon>
        <taxon>Magnoliopsida</taxon>
        <taxon>eudicotyledons</taxon>
        <taxon>Gunneridae</taxon>
        <taxon>Pentapetalae</taxon>
        <taxon>rosids</taxon>
        <taxon>malvids</taxon>
        <taxon>Malvales</taxon>
        <taxon>Malvaceae</taxon>
        <taxon>Malvoideae</taxon>
        <taxon>Hibiscus</taxon>
    </lineage>
</organism>
<dbReference type="InterPro" id="IPR014729">
    <property type="entry name" value="Rossmann-like_a/b/a_fold"/>
</dbReference>
<evidence type="ECO:0000256" key="4">
    <source>
        <dbReference type="ARBA" id="ARBA00022917"/>
    </source>
</evidence>
<evidence type="ECO:0000256" key="5">
    <source>
        <dbReference type="ARBA" id="ARBA00023146"/>
    </source>
</evidence>
<dbReference type="Gene3D" id="1.10.1160.10">
    <property type="entry name" value="Glutamyl-trna Synthetase, Domain 2"/>
    <property type="match status" value="1"/>
</dbReference>
<dbReference type="AlphaFoldDB" id="A0A6A2Y0C1"/>
<keyword evidence="2 6" id="KW-0547">Nucleotide-binding</keyword>
<evidence type="ECO:0000313" key="8">
    <source>
        <dbReference type="EMBL" id="KAE8662777.1"/>
    </source>
</evidence>
<evidence type="ECO:0000256" key="6">
    <source>
        <dbReference type="RuleBase" id="RU363037"/>
    </source>
</evidence>
<evidence type="ECO:0000256" key="2">
    <source>
        <dbReference type="ARBA" id="ARBA00022741"/>
    </source>
</evidence>
<dbReference type="PRINTS" id="PR00987">
    <property type="entry name" value="TRNASYNTHGLU"/>
</dbReference>
<dbReference type="InterPro" id="IPR020061">
    <property type="entry name" value="Glu_tRNA_lig_a-bdl"/>
</dbReference>
<dbReference type="Proteomes" id="UP000436088">
    <property type="component" value="Unassembled WGS sequence"/>
</dbReference>
<dbReference type="GO" id="GO:0004818">
    <property type="term" value="F:glutamate-tRNA ligase activity"/>
    <property type="evidence" value="ECO:0007669"/>
    <property type="project" value="TreeGrafter"/>
</dbReference>
<accession>A0A6A2Y0C1</accession>
<sequence length="207" mass="23179">MERKEKDEENSGNFVSSPPHFPLLQFSPVFWDVTIRFAPSPTDNIHVGDARTALFNYLFARYKGGKLLLRIEDTDLERSSRESEEVVLRDLAWLGLDWDEGSGIPHAFLCPCFFDFAPDRSKLSKRHGVTSVGQFRDMGYLPQAMVNYLALLGWGDGTENEIFTIDQLGSDSYKGSGAPTMFQAMRHLVGSLANSYAGYSVKVPLTV</sequence>
<dbReference type="PANTHER" id="PTHR43311:SF2">
    <property type="entry name" value="GLUTAMATE--TRNA LIGASE, MITOCHONDRIAL-RELATED"/>
    <property type="match status" value="1"/>
</dbReference>
<dbReference type="SUPFAM" id="SSF52374">
    <property type="entry name" value="Nucleotidylyl transferase"/>
    <property type="match status" value="2"/>
</dbReference>
<dbReference type="InterPro" id="IPR020058">
    <property type="entry name" value="Glu/Gln-tRNA-synth_Ib_cat-dom"/>
</dbReference>
<keyword evidence="5 6" id="KW-0030">Aminoacyl-tRNA synthetase</keyword>
<comment type="caution">
    <text evidence="8">The sequence shown here is derived from an EMBL/GenBank/DDBJ whole genome shotgun (WGS) entry which is preliminary data.</text>
</comment>
<keyword evidence="1 6" id="KW-0436">Ligase</keyword>
<proteinExistence type="inferred from homology"/>
<dbReference type="EMBL" id="VEPZ02001693">
    <property type="protein sequence ID" value="KAE8662777.1"/>
    <property type="molecule type" value="Genomic_DNA"/>
</dbReference>
<name>A0A6A2Y0C1_HIBSY</name>
<feature type="domain" description="Glutamyl/glutaminyl-tRNA synthetase class Ib catalytic" evidence="7">
    <location>
        <begin position="33"/>
        <end position="100"/>
    </location>
</feature>
<evidence type="ECO:0000256" key="1">
    <source>
        <dbReference type="ARBA" id="ARBA00022598"/>
    </source>
</evidence>
<keyword evidence="3 6" id="KW-0067">ATP-binding</keyword>
<dbReference type="Pfam" id="PF00749">
    <property type="entry name" value="tRNA-synt_1c"/>
    <property type="match status" value="2"/>
</dbReference>
<dbReference type="InterPro" id="IPR000924">
    <property type="entry name" value="Glu/Gln-tRNA-synth"/>
</dbReference>
<evidence type="ECO:0000313" key="9">
    <source>
        <dbReference type="Proteomes" id="UP000436088"/>
    </source>
</evidence>
<dbReference type="Gene3D" id="3.40.50.620">
    <property type="entry name" value="HUPs"/>
    <property type="match status" value="1"/>
</dbReference>
<dbReference type="GO" id="GO:0005739">
    <property type="term" value="C:mitochondrion"/>
    <property type="evidence" value="ECO:0007669"/>
    <property type="project" value="TreeGrafter"/>
</dbReference>
<comment type="similarity">
    <text evidence="6">Belongs to the class-I aminoacyl-tRNA synthetase family.</text>
</comment>
<feature type="domain" description="Glutamyl/glutaminyl-tRNA synthetase class Ib catalytic" evidence="7">
    <location>
        <begin position="118"/>
        <end position="168"/>
    </location>
</feature>
<reference evidence="8" key="1">
    <citation type="submission" date="2019-09" db="EMBL/GenBank/DDBJ databases">
        <title>Draft genome information of white flower Hibiscus syriacus.</title>
        <authorList>
            <person name="Kim Y.-M."/>
        </authorList>
    </citation>
    <scope>NUCLEOTIDE SEQUENCE [LARGE SCALE GENOMIC DNA]</scope>
    <source>
        <strain evidence="8">YM2019G1</strain>
    </source>
</reference>
<protein>
    <recommendedName>
        <fullName evidence="7">Glutamyl/glutaminyl-tRNA synthetase class Ib catalytic domain-containing protein</fullName>
    </recommendedName>
</protein>